<evidence type="ECO:0000313" key="1">
    <source>
        <dbReference type="EMBL" id="MFD1739044.1"/>
    </source>
</evidence>
<comment type="caution">
    <text evidence="1">The sequence shown here is derived from an EMBL/GenBank/DDBJ whole genome shotgun (WGS) entry which is preliminary data.</text>
</comment>
<dbReference type="Proteomes" id="UP001597214">
    <property type="component" value="Unassembled WGS sequence"/>
</dbReference>
<evidence type="ECO:0000313" key="2">
    <source>
        <dbReference type="Proteomes" id="UP001597214"/>
    </source>
</evidence>
<accession>A0ABW4LW49</accession>
<organism evidence="1 2">
    <name type="scientific">Bacillus salitolerans</name>
    <dbReference type="NCBI Taxonomy" id="1437434"/>
    <lineage>
        <taxon>Bacteria</taxon>
        <taxon>Bacillati</taxon>
        <taxon>Bacillota</taxon>
        <taxon>Bacilli</taxon>
        <taxon>Bacillales</taxon>
        <taxon>Bacillaceae</taxon>
        <taxon>Bacillus</taxon>
    </lineage>
</organism>
<gene>
    <name evidence="1" type="ORF">ACFSCX_21275</name>
</gene>
<protein>
    <recommendedName>
        <fullName evidence="3">IDEAL domain-containing protein</fullName>
    </recommendedName>
</protein>
<dbReference type="RefSeq" id="WP_377930268.1">
    <property type="nucleotide sequence ID" value="NZ_JBHUEM010000052.1"/>
</dbReference>
<evidence type="ECO:0008006" key="3">
    <source>
        <dbReference type="Google" id="ProtNLM"/>
    </source>
</evidence>
<reference evidence="2" key="1">
    <citation type="journal article" date="2019" name="Int. J. Syst. Evol. Microbiol.">
        <title>The Global Catalogue of Microorganisms (GCM) 10K type strain sequencing project: providing services to taxonomists for standard genome sequencing and annotation.</title>
        <authorList>
            <consortium name="The Broad Institute Genomics Platform"/>
            <consortium name="The Broad Institute Genome Sequencing Center for Infectious Disease"/>
            <person name="Wu L."/>
            <person name="Ma J."/>
        </authorList>
    </citation>
    <scope>NUCLEOTIDE SEQUENCE [LARGE SCALE GENOMIC DNA]</scope>
    <source>
        <strain evidence="2">CCUG 49339</strain>
    </source>
</reference>
<name>A0ABW4LW49_9BACI</name>
<dbReference type="EMBL" id="JBHUEM010000052">
    <property type="protein sequence ID" value="MFD1739044.1"/>
    <property type="molecule type" value="Genomic_DNA"/>
</dbReference>
<sequence>MTVNHASTLQEEYFLSYINLIRLSRNCSLQQAKELTIELFFRNNVDQYGKQTYERFINAYTQLETEQEHTNR</sequence>
<proteinExistence type="predicted"/>
<keyword evidence="2" id="KW-1185">Reference proteome</keyword>